<keyword evidence="3 13" id="KW-0227">DNA damage</keyword>
<accession>A0ABR8PNJ5</accession>
<feature type="domain" description="UvrD-like helicase ATP-binding" evidence="15">
    <location>
        <begin position="10"/>
        <end position="484"/>
    </location>
</feature>
<organism evidence="17 18">
    <name type="scientific">Sporosarcina gallistercoris</name>
    <dbReference type="NCBI Taxonomy" id="2762245"/>
    <lineage>
        <taxon>Bacteria</taxon>
        <taxon>Bacillati</taxon>
        <taxon>Bacillota</taxon>
        <taxon>Bacilli</taxon>
        <taxon>Bacillales</taxon>
        <taxon>Caryophanaceae</taxon>
        <taxon>Sporosarcina</taxon>
    </lineage>
</organism>
<feature type="binding site" evidence="14">
    <location>
        <begin position="31"/>
        <end position="38"/>
    </location>
    <ligand>
        <name>ATP</name>
        <dbReference type="ChEBI" id="CHEBI:30616"/>
    </ligand>
</feature>
<evidence type="ECO:0000259" key="16">
    <source>
        <dbReference type="PROSITE" id="PS51217"/>
    </source>
</evidence>
<keyword evidence="6 13" id="KW-0269">Exonuclease</keyword>
<dbReference type="InterPro" id="IPR027417">
    <property type="entry name" value="P-loop_NTPase"/>
</dbReference>
<dbReference type="PANTHER" id="PTHR11070">
    <property type="entry name" value="UVRD / RECB / PCRA DNA HELICASE FAMILY MEMBER"/>
    <property type="match status" value="1"/>
</dbReference>
<comment type="catalytic activity">
    <reaction evidence="12 13">
        <text>ATP + H2O = ADP + phosphate + H(+)</text>
        <dbReference type="Rhea" id="RHEA:13065"/>
        <dbReference type="ChEBI" id="CHEBI:15377"/>
        <dbReference type="ChEBI" id="CHEBI:15378"/>
        <dbReference type="ChEBI" id="CHEBI:30616"/>
        <dbReference type="ChEBI" id="CHEBI:43474"/>
        <dbReference type="ChEBI" id="CHEBI:456216"/>
        <dbReference type="EC" id="5.6.2.4"/>
    </reaction>
</comment>
<dbReference type="SUPFAM" id="SSF52540">
    <property type="entry name" value="P-loop containing nucleoside triphosphate hydrolases"/>
    <property type="match status" value="1"/>
</dbReference>
<evidence type="ECO:0000256" key="5">
    <source>
        <dbReference type="ARBA" id="ARBA00022806"/>
    </source>
</evidence>
<dbReference type="SUPFAM" id="SSF52980">
    <property type="entry name" value="Restriction endonuclease-like"/>
    <property type="match status" value="1"/>
</dbReference>
<dbReference type="InterPro" id="IPR011604">
    <property type="entry name" value="PDDEXK-like_dom_sf"/>
</dbReference>
<comment type="caution">
    <text evidence="17">The sequence shown here is derived from an EMBL/GenBank/DDBJ whole genome shotgun (WGS) entry which is preliminary data.</text>
</comment>
<dbReference type="Pfam" id="PF00580">
    <property type="entry name" value="UvrD-helicase"/>
    <property type="match status" value="1"/>
</dbReference>
<proteinExistence type="inferred from homology"/>
<dbReference type="Pfam" id="PF13361">
    <property type="entry name" value="UvrD_C"/>
    <property type="match status" value="1"/>
</dbReference>
<evidence type="ECO:0000256" key="4">
    <source>
        <dbReference type="ARBA" id="ARBA00022801"/>
    </source>
</evidence>
<dbReference type="InterPro" id="IPR014017">
    <property type="entry name" value="DNA_helicase_UvrD-like_C"/>
</dbReference>
<comment type="subunit">
    <text evidence="13">Heterodimer of AddA and AddB/RexB.</text>
</comment>
<evidence type="ECO:0000256" key="13">
    <source>
        <dbReference type="HAMAP-Rule" id="MF_01451"/>
    </source>
</evidence>
<evidence type="ECO:0000256" key="9">
    <source>
        <dbReference type="ARBA" id="ARBA00023204"/>
    </source>
</evidence>
<evidence type="ECO:0000313" key="17">
    <source>
        <dbReference type="EMBL" id="MBD7909685.1"/>
    </source>
</evidence>
<evidence type="ECO:0000259" key="15">
    <source>
        <dbReference type="PROSITE" id="PS51198"/>
    </source>
</evidence>
<evidence type="ECO:0000256" key="14">
    <source>
        <dbReference type="PROSITE-ProRule" id="PRU00560"/>
    </source>
</evidence>
<evidence type="ECO:0000256" key="6">
    <source>
        <dbReference type="ARBA" id="ARBA00022839"/>
    </source>
</evidence>
<dbReference type="Proteomes" id="UP000659496">
    <property type="component" value="Unassembled WGS sequence"/>
</dbReference>
<keyword evidence="10 13" id="KW-0413">Isomerase</keyword>
<dbReference type="EC" id="5.6.2.4" evidence="13"/>
<dbReference type="InterPro" id="IPR011335">
    <property type="entry name" value="Restrct_endonuc-II-like"/>
</dbReference>
<evidence type="ECO:0000256" key="12">
    <source>
        <dbReference type="ARBA" id="ARBA00048988"/>
    </source>
</evidence>
<comment type="cofactor">
    <cofactor evidence="13">
        <name>Mg(2+)</name>
        <dbReference type="ChEBI" id="CHEBI:18420"/>
    </cofactor>
</comment>
<evidence type="ECO:0000256" key="2">
    <source>
        <dbReference type="ARBA" id="ARBA00022741"/>
    </source>
</evidence>
<dbReference type="PROSITE" id="PS51198">
    <property type="entry name" value="UVRD_HELICASE_ATP_BIND"/>
    <property type="match status" value="1"/>
</dbReference>
<name>A0ABR8PNJ5_9BACL</name>
<keyword evidence="2 13" id="KW-0547">Nucleotide-binding</keyword>
<reference evidence="17 18" key="1">
    <citation type="submission" date="2020-08" db="EMBL/GenBank/DDBJ databases">
        <title>A Genomic Blueprint of the Chicken Gut Microbiome.</title>
        <authorList>
            <person name="Gilroy R."/>
            <person name="Ravi A."/>
            <person name="Getino M."/>
            <person name="Pursley I."/>
            <person name="Horton D.L."/>
            <person name="Alikhan N.-F."/>
            <person name="Baker D."/>
            <person name="Gharbi K."/>
            <person name="Hall N."/>
            <person name="Watson M."/>
            <person name="Adriaenssens E.M."/>
            <person name="Foster-Nyarko E."/>
            <person name="Jarju S."/>
            <person name="Secka A."/>
            <person name="Antonio M."/>
            <person name="Oren A."/>
            <person name="Chaudhuri R."/>
            <person name="La Ragione R.M."/>
            <person name="Hildebrand F."/>
            <person name="Pallen M.J."/>
        </authorList>
    </citation>
    <scope>NUCLEOTIDE SEQUENCE [LARGE SCALE GENOMIC DNA]</scope>
    <source>
        <strain evidence="17 18">Sa3CUA8</strain>
    </source>
</reference>
<evidence type="ECO:0000256" key="11">
    <source>
        <dbReference type="ARBA" id="ARBA00034617"/>
    </source>
</evidence>
<evidence type="ECO:0000256" key="8">
    <source>
        <dbReference type="ARBA" id="ARBA00023125"/>
    </source>
</evidence>
<keyword evidence="1 13" id="KW-0540">Nuclease</keyword>
<dbReference type="GO" id="GO:0004386">
    <property type="term" value="F:helicase activity"/>
    <property type="evidence" value="ECO:0007669"/>
    <property type="project" value="UniProtKB-KW"/>
</dbReference>
<dbReference type="HAMAP" id="MF_01451">
    <property type="entry name" value="AddA"/>
    <property type="match status" value="1"/>
</dbReference>
<evidence type="ECO:0000256" key="10">
    <source>
        <dbReference type="ARBA" id="ARBA00023235"/>
    </source>
</evidence>
<dbReference type="InterPro" id="IPR014016">
    <property type="entry name" value="UvrD-like_ATP-bd"/>
</dbReference>
<dbReference type="EMBL" id="JACSQY010000018">
    <property type="protein sequence ID" value="MBD7909685.1"/>
    <property type="molecule type" value="Genomic_DNA"/>
</dbReference>
<keyword evidence="8 13" id="KW-0238">DNA-binding</keyword>
<protein>
    <recommendedName>
        <fullName evidence="13">ATP-dependent helicase/nuclease subunit A</fullName>
        <ecNumber evidence="13">3.1.-.-</ecNumber>
        <ecNumber evidence="13">5.6.2.4</ecNumber>
    </recommendedName>
    <alternativeName>
        <fullName evidence="13">ATP-dependent helicase/nuclease AddA</fullName>
    </alternativeName>
    <alternativeName>
        <fullName evidence="13">DNA 3'-5' helicase AddA</fullName>
    </alternativeName>
</protein>
<dbReference type="Gene3D" id="3.40.50.300">
    <property type="entry name" value="P-loop containing nucleotide triphosphate hydrolases"/>
    <property type="match status" value="4"/>
</dbReference>
<dbReference type="Gene3D" id="3.90.320.10">
    <property type="match status" value="1"/>
</dbReference>
<feature type="domain" description="UvrD-like helicase C-terminal" evidence="16">
    <location>
        <begin position="511"/>
        <end position="805"/>
    </location>
</feature>
<comment type="function">
    <text evidence="13">The heterodimer acts as both an ATP-dependent DNA helicase and an ATP-dependent, dual-direction single-stranded exonuclease. Recognizes the chi site generating a DNA molecule suitable for the initiation of homologous recombination. The AddA nuclease domain is required for chi fragment generation; this subunit has the helicase and 3' -&gt; 5' nuclease activities.</text>
</comment>
<evidence type="ECO:0000256" key="1">
    <source>
        <dbReference type="ARBA" id="ARBA00022722"/>
    </source>
</evidence>
<evidence type="ECO:0000313" key="18">
    <source>
        <dbReference type="Proteomes" id="UP000659496"/>
    </source>
</evidence>
<keyword evidence="5 13" id="KW-0347">Helicase</keyword>
<dbReference type="InterPro" id="IPR000212">
    <property type="entry name" value="DNA_helicase_UvrD/REP"/>
</dbReference>
<gene>
    <name evidence="13 17" type="primary">addA</name>
    <name evidence="17" type="ORF">H9659_15210</name>
</gene>
<dbReference type="PROSITE" id="PS51217">
    <property type="entry name" value="UVRD_HELICASE_CTER"/>
    <property type="match status" value="1"/>
</dbReference>
<dbReference type="NCBIfam" id="TIGR02785">
    <property type="entry name" value="addA_Gpos"/>
    <property type="match status" value="1"/>
</dbReference>
<sequence>MHIPPKPSDVTFTDEQWRAIYASGRDILVSAAAGSGKTKVLITRLIEKVLDEKNPMNVDELLVVTFTNAAAAEMRHRMGAALEEAIALHPDSPHLRKQLSLLNKAQISSMHSFCLNVVRQYAYLLDIDPGFRIADPTEAALLRDDTIAEVLEDAYSSEDPEAVYRLADSFTSDRNDQSLELLIDRLYDYSRVHPDLESWLLQIPKQYEIGDEITIDDLEFIAPLKSAIQQKLEEAAALATDMQRIAELPDGPAPLVKTAEADLIWITEAIRTLSSGTWEQTHAFFQQLVWVKAGAVKKDSCDEELAKRAKALRDSVKKLVTGIKDAYFVRTPARLLTEIRLMAPMMNTLIELVIEFGHRFRAVKTEKGIVDFSDLEHFALDILTSREGDILVPSDIAMDYRSRFKEVLVDEYQDTNLLQEAIVQFVKSGTESDGNLFMVGDVKQSIYRFRLAEPGLFLGKYGRFTEDSIEEGLKIDLNANFRSRKEVLDATNFIFSQIMGERVGEIEYDEAAALKYGARYPEMETAAHLTVLYSEEEEFEDETSEDLENLKSSQAEARYMVKKISQWMADGHEVCDAFSGEKRPIRYSDIVVLMRSMTWSAEIAEEFKRAEIPVYVELSRGYFDALEVTIMLNTLRVIDNPYQDIPLASVLRAPFVGMTENELAQVRLAAKNAPYYEALKTFIATKGSGMAPETQQKLQRFVLMLEEWRNLARRGSLSELIWHVYTDTNYYEMVGSMSNGKQRQANLRALHDRGIEYEKTSFRGLFRFLRFVDRMQRRGDDLGAARYLSEKEDVVRIMTIHSSKGLEFPNVFVAGMGRQFNKMDFNEPYLFDQHFGLAVKAIDPDKRIMYTSLPFLAMKEQKELEMRSEEMRILYVAMTRAKEQLELVATVKDIEKSMTKWQDAQLVDPGDRLPDYMRSRANGYLDWIGPAVARHADFRKFGTTQGAMVKDHPSKWNISALPVSYFSESLAEPENIKDLSESEELPIPVVNASLLAEVTERFEYEYPHQASVNKRSKVSVTELKRVAQLEAESTLNDPFASRNGEVSQAYLHARPVFLQQRAISAAEVGTAMHTVMQHIDLATTKDHERVEVLLDDLLLRQLLTKEEVKALDREAIVQFAVSSVAERMQKATRVLKELPFTYAYAGADGDSQILQGIADCLFEEPDGWVLLDYKTDRLKGRFASEEAIDQEMRSRYRVQLNLYKNAIESITHVTIKEMLLYLFDEGRALTVQEETV</sequence>
<dbReference type="RefSeq" id="WP_191692159.1">
    <property type="nucleotide sequence ID" value="NZ_JACSQY010000018.1"/>
</dbReference>
<comment type="catalytic activity">
    <reaction evidence="11 13">
        <text>Couples ATP hydrolysis with the unwinding of duplex DNA by translocating in the 3'-5' direction.</text>
        <dbReference type="EC" id="5.6.2.4"/>
    </reaction>
</comment>
<dbReference type="InterPro" id="IPR014152">
    <property type="entry name" value="AddA"/>
</dbReference>
<evidence type="ECO:0000256" key="3">
    <source>
        <dbReference type="ARBA" id="ARBA00022763"/>
    </source>
</evidence>
<keyword evidence="9 13" id="KW-0234">DNA repair</keyword>
<dbReference type="Pfam" id="PF12705">
    <property type="entry name" value="PDDEXK_1"/>
    <property type="match status" value="1"/>
</dbReference>
<keyword evidence="18" id="KW-1185">Reference proteome</keyword>
<comment type="similarity">
    <text evidence="13">Belongs to the helicase family. AddA subfamily.</text>
</comment>
<dbReference type="PANTHER" id="PTHR11070:SF48">
    <property type="entry name" value="ATP-DEPENDENT HELICASE_NUCLEASE SUBUNIT A"/>
    <property type="match status" value="1"/>
</dbReference>
<evidence type="ECO:0000256" key="7">
    <source>
        <dbReference type="ARBA" id="ARBA00022840"/>
    </source>
</evidence>
<keyword evidence="7 13" id="KW-0067">ATP-binding</keyword>
<keyword evidence="4 13" id="KW-0378">Hydrolase</keyword>
<dbReference type="InterPro" id="IPR038726">
    <property type="entry name" value="PDDEXK_AddAB-type"/>
</dbReference>
<dbReference type="EC" id="3.1.-.-" evidence="13"/>